<dbReference type="OrthoDB" id="6252103at2759"/>
<dbReference type="GO" id="GO:0120330">
    <property type="term" value="C:rixosome complex"/>
    <property type="evidence" value="ECO:0007669"/>
    <property type="project" value="TreeGrafter"/>
</dbReference>
<dbReference type="AlphaFoldDB" id="B6AD05"/>
<dbReference type="Gene3D" id="2.130.10.10">
    <property type="entry name" value="YVTN repeat-like/Quinoprotein amine dehydrogenase"/>
    <property type="match status" value="2"/>
</dbReference>
<sequence>MDIVTLVSTQHGLYSLDVNNGHLCKGYKDSTTSRAGVSYFGESYSYIAAFQQNKAVLHIWNTTKSEPIYKAAMPEVITSCTFQKDGGVLYAGGTTGTLYVWVMSTGHLAKCWLSHFKSINKIILIRNDSLLVTSADDGYIQAYYLSDIFSNKNIPSPLARWPIHCLPVRDFVPRNLASNLFDFFLISIGSDRTINVLSFQKNRPLATVVLPYLPSCCEISYCDNYVIIGTNNGEINIIETENIKNSDSSATLKLIGHTGTVKACRLASNRLVSSANDGIRIWDITSQTSLLHLPQFGASIISIINSSLQYKDNENYTLYFRPFQKILTNIECMNEVNITLKSRKLNLIRNINDSLINRDFHSYYYATVAMIRRKLTDNLDLDRSTGRGTTNKLRNVPRILIQSILQRHIDIEMIKSKSIDIAMNSVGTGLFENKIHPYNMLNQTQKVNTKHVGQLQVDKKTSIKKKDITKVQKNRGKLRNLSKVIVMSCYRLSRGWINSIKYKHILRKGGRQQASVA</sequence>
<dbReference type="OMA" id="MSTLAFH"/>
<gene>
    <name evidence="3" type="ORF">CMU_017620</name>
</gene>
<dbReference type="GeneID" id="6995598"/>
<keyword evidence="1" id="KW-0853">WD repeat</keyword>
<dbReference type="PANTHER" id="PTHR18763">
    <property type="entry name" value="WD-REPEAT PROTEIN 18"/>
    <property type="match status" value="1"/>
</dbReference>
<dbReference type="STRING" id="441375.B6AD05"/>
<keyword evidence="2" id="KW-0677">Repeat</keyword>
<keyword evidence="4" id="KW-1185">Reference proteome</keyword>
<dbReference type="InterPro" id="IPR045227">
    <property type="entry name" value="WDR18/Ipi3/RID3"/>
</dbReference>
<dbReference type="InterPro" id="IPR001680">
    <property type="entry name" value="WD40_rpt"/>
</dbReference>
<accession>B6AD05</accession>
<dbReference type="Proteomes" id="UP000001460">
    <property type="component" value="Unassembled WGS sequence"/>
</dbReference>
<evidence type="ECO:0000256" key="2">
    <source>
        <dbReference type="ARBA" id="ARBA00022737"/>
    </source>
</evidence>
<dbReference type="VEuPathDB" id="CryptoDB:CMU_017620"/>
<evidence type="ECO:0000313" key="3">
    <source>
        <dbReference type="EMBL" id="EEA06009.1"/>
    </source>
</evidence>
<dbReference type="RefSeq" id="XP_002140358.1">
    <property type="nucleotide sequence ID" value="XM_002140322.1"/>
</dbReference>
<evidence type="ECO:0000313" key="4">
    <source>
        <dbReference type="Proteomes" id="UP000001460"/>
    </source>
</evidence>
<protein>
    <submittedName>
        <fullName evidence="3">Uncharacterized protein</fullName>
    </submittedName>
</protein>
<dbReference type="GO" id="GO:0006261">
    <property type="term" value="P:DNA-templated DNA replication"/>
    <property type="evidence" value="ECO:0007669"/>
    <property type="project" value="TreeGrafter"/>
</dbReference>
<dbReference type="GO" id="GO:0005656">
    <property type="term" value="C:nuclear pre-replicative complex"/>
    <property type="evidence" value="ECO:0007669"/>
    <property type="project" value="TreeGrafter"/>
</dbReference>
<proteinExistence type="predicted"/>
<organism evidence="3 4">
    <name type="scientific">Cryptosporidium muris (strain RN66)</name>
    <dbReference type="NCBI Taxonomy" id="441375"/>
    <lineage>
        <taxon>Eukaryota</taxon>
        <taxon>Sar</taxon>
        <taxon>Alveolata</taxon>
        <taxon>Apicomplexa</taxon>
        <taxon>Conoidasida</taxon>
        <taxon>Coccidia</taxon>
        <taxon>Eucoccidiorida</taxon>
        <taxon>Eimeriorina</taxon>
        <taxon>Cryptosporidiidae</taxon>
        <taxon>Cryptosporidium</taxon>
    </lineage>
</organism>
<dbReference type="SMART" id="SM00320">
    <property type="entry name" value="WD40"/>
    <property type="match status" value="3"/>
</dbReference>
<evidence type="ECO:0000256" key="1">
    <source>
        <dbReference type="ARBA" id="ARBA00022574"/>
    </source>
</evidence>
<dbReference type="Pfam" id="PF00400">
    <property type="entry name" value="WD40"/>
    <property type="match status" value="1"/>
</dbReference>
<dbReference type="PANTHER" id="PTHR18763:SF0">
    <property type="entry name" value="WD REPEAT-CONTAINING PROTEIN 18"/>
    <property type="match status" value="1"/>
</dbReference>
<dbReference type="InterPro" id="IPR015943">
    <property type="entry name" value="WD40/YVTN_repeat-like_dom_sf"/>
</dbReference>
<dbReference type="EMBL" id="DS989728">
    <property type="protein sequence ID" value="EEA06009.1"/>
    <property type="molecule type" value="Genomic_DNA"/>
</dbReference>
<dbReference type="InterPro" id="IPR036322">
    <property type="entry name" value="WD40_repeat_dom_sf"/>
</dbReference>
<dbReference type="SUPFAM" id="SSF50978">
    <property type="entry name" value="WD40 repeat-like"/>
    <property type="match status" value="1"/>
</dbReference>
<reference evidence="3" key="1">
    <citation type="submission" date="2008-06" db="EMBL/GenBank/DDBJ databases">
        <authorList>
            <person name="Lorenzi H."/>
            <person name="Inman J."/>
            <person name="Miller J."/>
            <person name="Schobel S."/>
            <person name="Amedeo P."/>
            <person name="Caler E.V."/>
            <person name="da Silva J."/>
        </authorList>
    </citation>
    <scope>NUCLEOTIDE SEQUENCE [LARGE SCALE GENOMIC DNA]</scope>
    <source>
        <strain evidence="3">RN66</strain>
    </source>
</reference>
<name>B6AD05_CRYMR</name>
<dbReference type="eggNOG" id="KOG0646">
    <property type="taxonomic scope" value="Eukaryota"/>
</dbReference>
<dbReference type="GO" id="GO:0006364">
    <property type="term" value="P:rRNA processing"/>
    <property type="evidence" value="ECO:0007669"/>
    <property type="project" value="TreeGrafter"/>
</dbReference>